<feature type="transmembrane region" description="Helical" evidence="2">
    <location>
        <begin position="377"/>
        <end position="398"/>
    </location>
</feature>
<feature type="transmembrane region" description="Helical" evidence="2">
    <location>
        <begin position="262"/>
        <end position="281"/>
    </location>
</feature>
<feature type="region of interest" description="Disordered" evidence="1">
    <location>
        <begin position="405"/>
        <end position="479"/>
    </location>
</feature>
<dbReference type="EMBL" id="JBHSOD010000001">
    <property type="protein sequence ID" value="MFC5883578.1"/>
    <property type="molecule type" value="Genomic_DNA"/>
</dbReference>
<evidence type="ECO:0000313" key="3">
    <source>
        <dbReference type="EMBL" id="MFC5883578.1"/>
    </source>
</evidence>
<feature type="transmembrane region" description="Helical" evidence="2">
    <location>
        <begin position="348"/>
        <end position="371"/>
    </location>
</feature>
<dbReference type="PANTHER" id="PTHR23542">
    <property type="match status" value="1"/>
</dbReference>
<feature type="transmembrane region" description="Helical" evidence="2">
    <location>
        <begin position="313"/>
        <end position="336"/>
    </location>
</feature>
<proteinExistence type="predicted"/>
<feature type="compositionally biased region" description="Low complexity" evidence="1">
    <location>
        <begin position="418"/>
        <end position="433"/>
    </location>
</feature>
<feature type="transmembrane region" description="Helical" evidence="2">
    <location>
        <begin position="220"/>
        <end position="242"/>
    </location>
</feature>
<dbReference type="InterPro" id="IPR036259">
    <property type="entry name" value="MFS_trans_sf"/>
</dbReference>
<dbReference type="PANTHER" id="PTHR23542:SF1">
    <property type="entry name" value="MAJOR FACILITATOR SUPERFAMILY (MFS) PROFILE DOMAIN-CONTAINING PROTEIN"/>
    <property type="match status" value="1"/>
</dbReference>
<keyword evidence="2" id="KW-1133">Transmembrane helix</keyword>
<evidence type="ECO:0000256" key="2">
    <source>
        <dbReference type="SAM" id="Phobius"/>
    </source>
</evidence>
<evidence type="ECO:0000256" key="1">
    <source>
        <dbReference type="SAM" id="MobiDB-lite"/>
    </source>
</evidence>
<dbReference type="Pfam" id="PF07690">
    <property type="entry name" value="MFS_1"/>
    <property type="match status" value="1"/>
</dbReference>
<feature type="transmembrane region" description="Helical" evidence="2">
    <location>
        <begin position="78"/>
        <end position="97"/>
    </location>
</feature>
<dbReference type="SUPFAM" id="SSF103473">
    <property type="entry name" value="MFS general substrate transporter"/>
    <property type="match status" value="1"/>
</dbReference>
<sequence>MVTRFRSAAQLTGGGVLVWSLLGRLPNAMCPIGTLLLVTRNTDSVWRGSVVAGALAVGQAVGGPLVGRLADRRGQRSVGLVAAAVNTVAILALVAASEGGLDLAWQIGSAALIGLSVPLVGPLSRSRWVGLADGEAELTSSMLSLDGIVDEISFTTGPALVGVLATLASPAVGLLTAAALVGACATLFALHPTAAPGTTAPGTAGARGERAAHRRSGERLLSAPYVLLLAGMGLLGACFGSVQVGVTATTDALGQPGAAGLLYGFMGFTSAFAGIATAALPIRWGLPLRLRAGTVLLCSASVLLLFSGGGVTALAAAIGCLGVAVAPQMITMFGLVERTVPTARLGEAMAALVSAIILAQSAGTFLGGWFADHVGPTAPFRVTVASAAAALLLALLTATDRRYRRRSPARADVRSHADAGAGTPAARTAGAAEDAVRPVAGSTTKPKITPTPGADSRQDAEPTRPHREGIEQPAPSRRA</sequence>
<reference evidence="4" key="1">
    <citation type="journal article" date="2019" name="Int. J. Syst. Evol. Microbiol.">
        <title>The Global Catalogue of Microorganisms (GCM) 10K type strain sequencing project: providing services to taxonomists for standard genome sequencing and annotation.</title>
        <authorList>
            <consortium name="The Broad Institute Genomics Platform"/>
            <consortium name="The Broad Institute Genome Sequencing Center for Infectious Disease"/>
            <person name="Wu L."/>
            <person name="Ma J."/>
        </authorList>
    </citation>
    <scope>NUCLEOTIDE SEQUENCE [LARGE SCALE GENOMIC DNA]</scope>
    <source>
        <strain evidence="4">CGMCC 4.1469</strain>
    </source>
</reference>
<dbReference type="Proteomes" id="UP001596067">
    <property type="component" value="Unassembled WGS sequence"/>
</dbReference>
<dbReference type="RefSeq" id="WP_313766372.1">
    <property type="nucleotide sequence ID" value="NZ_BAAAVH010000072.1"/>
</dbReference>
<feature type="compositionally biased region" description="Basic and acidic residues" evidence="1">
    <location>
        <begin position="456"/>
        <end position="470"/>
    </location>
</feature>
<keyword evidence="4" id="KW-1185">Reference proteome</keyword>
<accession>A0ABW1ENI1</accession>
<evidence type="ECO:0000313" key="4">
    <source>
        <dbReference type="Proteomes" id="UP001596067"/>
    </source>
</evidence>
<gene>
    <name evidence="3" type="ORF">ACFP0N_01115</name>
</gene>
<keyword evidence="2" id="KW-0472">Membrane</keyword>
<feature type="transmembrane region" description="Helical" evidence="2">
    <location>
        <begin position="288"/>
        <end position="307"/>
    </location>
</feature>
<organism evidence="3 4">
    <name type="scientific">Kitasatospora aburaviensis</name>
    <dbReference type="NCBI Taxonomy" id="67265"/>
    <lineage>
        <taxon>Bacteria</taxon>
        <taxon>Bacillati</taxon>
        <taxon>Actinomycetota</taxon>
        <taxon>Actinomycetes</taxon>
        <taxon>Kitasatosporales</taxon>
        <taxon>Streptomycetaceae</taxon>
        <taxon>Kitasatospora</taxon>
    </lineage>
</organism>
<dbReference type="Gene3D" id="1.20.1250.20">
    <property type="entry name" value="MFS general substrate transporter like domains"/>
    <property type="match status" value="1"/>
</dbReference>
<dbReference type="InterPro" id="IPR011701">
    <property type="entry name" value="MFS"/>
</dbReference>
<keyword evidence="2" id="KW-0812">Transmembrane</keyword>
<name>A0ABW1ENI1_9ACTN</name>
<feature type="transmembrane region" description="Helical" evidence="2">
    <location>
        <begin position="45"/>
        <end position="66"/>
    </location>
</feature>
<comment type="caution">
    <text evidence="3">The sequence shown here is derived from an EMBL/GenBank/DDBJ whole genome shotgun (WGS) entry which is preliminary data.</text>
</comment>
<protein>
    <submittedName>
        <fullName evidence="3">MFS transporter</fullName>
    </submittedName>
</protein>